<evidence type="ECO:0000313" key="7">
    <source>
        <dbReference type="Proteomes" id="UP000029380"/>
    </source>
</evidence>
<keyword evidence="3" id="KW-0276">Fatty acid metabolism</keyword>
<dbReference type="InterPro" id="IPR016039">
    <property type="entry name" value="Thiolase-like"/>
</dbReference>
<dbReference type="PANTHER" id="PTHR43091:SF1">
    <property type="entry name" value="BETA-KETOACYL-[ACYL-CARRIER-PROTEIN] SYNTHASE III, CHLOROPLASTIC"/>
    <property type="match status" value="1"/>
</dbReference>
<protein>
    <submittedName>
        <fullName evidence="6">3-oxoacyl-[acyl-carrier-protein] synthase, KASIII</fullName>
        <ecNumber evidence="6">2.3.1.41</ecNumber>
    </submittedName>
</protein>
<name>A0A091BY69_9ENTE</name>
<dbReference type="SUPFAM" id="SSF53901">
    <property type="entry name" value="Thiolase-like"/>
    <property type="match status" value="1"/>
</dbReference>
<dbReference type="GO" id="GO:0004315">
    <property type="term" value="F:3-oxoacyl-[acyl-carrier-protein] synthase activity"/>
    <property type="evidence" value="ECO:0007669"/>
    <property type="project" value="UniProtKB-EC"/>
</dbReference>
<dbReference type="PATRIC" id="fig|1302649.3.peg.1873"/>
<accession>A0A091BY69</accession>
<gene>
    <name evidence="6" type="ORF">TMUPMC115_1873</name>
</gene>
<organism evidence="6 7">
    <name type="scientific">Tetragenococcus muriaticus PMC-11-5</name>
    <dbReference type="NCBI Taxonomy" id="1302649"/>
    <lineage>
        <taxon>Bacteria</taxon>
        <taxon>Bacillati</taxon>
        <taxon>Bacillota</taxon>
        <taxon>Bacilli</taxon>
        <taxon>Lactobacillales</taxon>
        <taxon>Enterococcaceae</taxon>
        <taxon>Tetragenococcus</taxon>
    </lineage>
</organism>
<dbReference type="Proteomes" id="UP000029380">
    <property type="component" value="Unassembled WGS sequence"/>
</dbReference>
<dbReference type="EC" id="2.3.1.41" evidence="6"/>
<proteinExistence type="inferred from homology"/>
<dbReference type="PANTHER" id="PTHR43091">
    <property type="entry name" value="3-OXOACYL-[ACYL-CARRIER-PROTEIN] SYNTHASE"/>
    <property type="match status" value="1"/>
</dbReference>
<keyword evidence="4" id="KW-0443">Lipid metabolism</keyword>
<evidence type="ECO:0000313" key="6">
    <source>
        <dbReference type="EMBL" id="KFN90566.1"/>
    </source>
</evidence>
<comment type="similarity">
    <text evidence="1">Belongs to the thiolase-like superfamily. FabH family.</text>
</comment>
<keyword evidence="2" id="KW-0444">Lipid biosynthesis</keyword>
<reference evidence="6 7" key="1">
    <citation type="submission" date="2014-08" db="EMBL/GenBank/DDBJ databases">
        <title>Genome sequence of Tetragenococcus muriaticus.</title>
        <authorList>
            <person name="Chuea-nongthon C."/>
            <person name="Rodtong S."/>
            <person name="Yongsawatdigul J."/>
            <person name="Steele J.L."/>
            <person name="Liu X.-y."/>
            <person name="Speers J."/>
            <person name="Glasner J.D."/>
            <person name="Neeno-Eckwall E.C."/>
        </authorList>
    </citation>
    <scope>NUCLEOTIDE SEQUENCE [LARGE SCALE GENOMIC DNA]</scope>
    <source>
        <strain evidence="6 7">PMC-11-5</strain>
    </source>
</reference>
<dbReference type="Gene3D" id="3.40.47.10">
    <property type="match status" value="1"/>
</dbReference>
<dbReference type="GO" id="GO:0006633">
    <property type="term" value="P:fatty acid biosynthetic process"/>
    <property type="evidence" value="ECO:0007669"/>
    <property type="project" value="UniProtKB-KW"/>
</dbReference>
<comment type="caution">
    <text evidence="6">The sequence shown here is derived from an EMBL/GenBank/DDBJ whole genome shotgun (WGS) entry which is preliminary data.</text>
</comment>
<sequence length="67" mass="7547">MNSFAKITQTASFVPETIVTNDQLAQIMDTSDDWVSTRTGIKERRIAIEENTSDLCIKVAEQLLEKT</sequence>
<keyword evidence="6" id="KW-0012">Acyltransferase</keyword>
<evidence type="ECO:0000256" key="5">
    <source>
        <dbReference type="ARBA" id="ARBA00023160"/>
    </source>
</evidence>
<evidence type="ECO:0000256" key="4">
    <source>
        <dbReference type="ARBA" id="ARBA00023098"/>
    </source>
</evidence>
<keyword evidence="6" id="KW-0808">Transferase</keyword>
<dbReference type="EMBL" id="JPVU01000199">
    <property type="protein sequence ID" value="KFN90566.1"/>
    <property type="molecule type" value="Genomic_DNA"/>
</dbReference>
<evidence type="ECO:0000256" key="1">
    <source>
        <dbReference type="ARBA" id="ARBA00008642"/>
    </source>
</evidence>
<evidence type="ECO:0000256" key="3">
    <source>
        <dbReference type="ARBA" id="ARBA00022832"/>
    </source>
</evidence>
<dbReference type="AlphaFoldDB" id="A0A091BY69"/>
<evidence type="ECO:0000256" key="2">
    <source>
        <dbReference type="ARBA" id="ARBA00022516"/>
    </source>
</evidence>
<keyword evidence="5" id="KW-0275">Fatty acid biosynthesis</keyword>